<keyword evidence="2 4" id="KW-0238">DNA-binding</keyword>
<dbReference type="GO" id="GO:0000976">
    <property type="term" value="F:transcription cis-regulatory region binding"/>
    <property type="evidence" value="ECO:0007669"/>
    <property type="project" value="TreeGrafter"/>
</dbReference>
<dbReference type="InterPro" id="IPR001647">
    <property type="entry name" value="HTH_TetR"/>
</dbReference>
<evidence type="ECO:0000313" key="6">
    <source>
        <dbReference type="EMBL" id="TQL76648.1"/>
    </source>
</evidence>
<dbReference type="Proteomes" id="UP000317043">
    <property type="component" value="Unassembled WGS sequence"/>
</dbReference>
<comment type="caution">
    <text evidence="6">The sequence shown here is derived from an EMBL/GenBank/DDBJ whole genome shotgun (WGS) entry which is preliminary data.</text>
</comment>
<protein>
    <submittedName>
        <fullName evidence="6">TetR family transcriptional regulator</fullName>
    </submittedName>
</protein>
<dbReference type="InParanoid" id="A0A543AVP0"/>
<gene>
    <name evidence="6" type="ORF">FB566_2182</name>
</gene>
<dbReference type="Pfam" id="PF00440">
    <property type="entry name" value="TetR_N"/>
    <property type="match status" value="1"/>
</dbReference>
<dbReference type="Gene3D" id="1.10.357.10">
    <property type="entry name" value="Tetracycline Repressor, domain 2"/>
    <property type="match status" value="1"/>
</dbReference>
<evidence type="ECO:0000313" key="7">
    <source>
        <dbReference type="Proteomes" id="UP000317043"/>
    </source>
</evidence>
<evidence type="ECO:0000256" key="3">
    <source>
        <dbReference type="ARBA" id="ARBA00023163"/>
    </source>
</evidence>
<dbReference type="OrthoDB" id="3787664at2"/>
<sequence>MSEGRARLREVSRNAVRAQITKTAEELFLANGFDETTVEEIAAEVGMSQRSFFRYFTSKDEVVLTKCEQLGDDLIGYLRSRPLDESEWDSLRRIFDLMVEDYTDNTKGNESATLQRIIDSSPALLAGYLKHLDQIQQHLTDELSARAAERGDDPDPIVLRAMVGAAFACLQAATTDVVTSNEVDRIGSRLDLTMTVLRPCGRTS</sequence>
<keyword evidence="1" id="KW-0805">Transcription regulation</keyword>
<dbReference type="GO" id="GO:0003700">
    <property type="term" value="F:DNA-binding transcription factor activity"/>
    <property type="evidence" value="ECO:0007669"/>
    <property type="project" value="TreeGrafter"/>
</dbReference>
<organism evidence="6 7">
    <name type="scientific">Stackebrandtia endophytica</name>
    <dbReference type="NCBI Taxonomy" id="1496996"/>
    <lineage>
        <taxon>Bacteria</taxon>
        <taxon>Bacillati</taxon>
        <taxon>Actinomycetota</taxon>
        <taxon>Actinomycetes</taxon>
        <taxon>Glycomycetales</taxon>
        <taxon>Glycomycetaceae</taxon>
        <taxon>Stackebrandtia</taxon>
    </lineage>
</organism>
<evidence type="ECO:0000259" key="5">
    <source>
        <dbReference type="PROSITE" id="PS50977"/>
    </source>
</evidence>
<evidence type="ECO:0000256" key="2">
    <source>
        <dbReference type="ARBA" id="ARBA00023125"/>
    </source>
</evidence>
<dbReference type="PANTHER" id="PTHR30055">
    <property type="entry name" value="HTH-TYPE TRANSCRIPTIONAL REGULATOR RUTR"/>
    <property type="match status" value="1"/>
</dbReference>
<dbReference type="InterPro" id="IPR050109">
    <property type="entry name" value="HTH-type_TetR-like_transc_reg"/>
</dbReference>
<accession>A0A543AVP0</accession>
<evidence type="ECO:0000256" key="4">
    <source>
        <dbReference type="PROSITE-ProRule" id="PRU00335"/>
    </source>
</evidence>
<dbReference type="InterPro" id="IPR009057">
    <property type="entry name" value="Homeodomain-like_sf"/>
</dbReference>
<dbReference type="PRINTS" id="PR00455">
    <property type="entry name" value="HTHTETR"/>
</dbReference>
<reference evidence="6 7" key="1">
    <citation type="submission" date="2019-06" db="EMBL/GenBank/DDBJ databases">
        <title>Sequencing the genomes of 1000 actinobacteria strains.</title>
        <authorList>
            <person name="Klenk H.-P."/>
        </authorList>
    </citation>
    <scope>NUCLEOTIDE SEQUENCE [LARGE SCALE GENOMIC DNA]</scope>
    <source>
        <strain evidence="6 7">DSM 45928</strain>
    </source>
</reference>
<evidence type="ECO:0000256" key="1">
    <source>
        <dbReference type="ARBA" id="ARBA00023015"/>
    </source>
</evidence>
<proteinExistence type="predicted"/>
<dbReference type="PROSITE" id="PS50977">
    <property type="entry name" value="HTH_TETR_2"/>
    <property type="match status" value="1"/>
</dbReference>
<feature type="DNA-binding region" description="H-T-H motif" evidence="4">
    <location>
        <begin position="37"/>
        <end position="56"/>
    </location>
</feature>
<dbReference type="RefSeq" id="WP_142038353.1">
    <property type="nucleotide sequence ID" value="NZ_JBHTGS010000001.1"/>
</dbReference>
<dbReference type="PANTHER" id="PTHR30055:SF238">
    <property type="entry name" value="MYCOFACTOCIN BIOSYNTHESIS TRANSCRIPTIONAL REGULATOR MFTR-RELATED"/>
    <property type="match status" value="1"/>
</dbReference>
<name>A0A543AVP0_9ACTN</name>
<dbReference type="AlphaFoldDB" id="A0A543AVP0"/>
<keyword evidence="7" id="KW-1185">Reference proteome</keyword>
<feature type="domain" description="HTH tetR-type" evidence="5">
    <location>
        <begin position="14"/>
        <end position="74"/>
    </location>
</feature>
<keyword evidence="3" id="KW-0804">Transcription</keyword>
<dbReference type="EMBL" id="VFOW01000001">
    <property type="protein sequence ID" value="TQL76648.1"/>
    <property type="molecule type" value="Genomic_DNA"/>
</dbReference>
<dbReference type="SUPFAM" id="SSF46689">
    <property type="entry name" value="Homeodomain-like"/>
    <property type="match status" value="1"/>
</dbReference>